<protein>
    <recommendedName>
        <fullName evidence="1">RNase H type-1 domain-containing protein</fullName>
    </recommendedName>
</protein>
<dbReference type="InterPro" id="IPR012337">
    <property type="entry name" value="RNaseH-like_sf"/>
</dbReference>
<evidence type="ECO:0000313" key="4">
    <source>
        <dbReference type="Proteomes" id="UP000525078"/>
    </source>
</evidence>
<dbReference type="Proteomes" id="UP000525078">
    <property type="component" value="Unassembled WGS sequence"/>
</dbReference>
<reference evidence="4 5" key="1">
    <citation type="journal article" date="2020" name="bioRxiv">
        <title>Sequence and annotation of 42 cannabis genomes reveals extensive copy number variation in cannabinoid synthesis and pathogen resistance genes.</title>
        <authorList>
            <person name="Mckernan K.J."/>
            <person name="Helbert Y."/>
            <person name="Kane L.T."/>
            <person name="Ebling H."/>
            <person name="Zhang L."/>
            <person name="Liu B."/>
            <person name="Eaton Z."/>
            <person name="Mclaughlin S."/>
            <person name="Kingan S."/>
            <person name="Baybayan P."/>
            <person name="Concepcion G."/>
            <person name="Jordan M."/>
            <person name="Riva A."/>
            <person name="Barbazuk W."/>
            <person name="Harkins T."/>
        </authorList>
    </citation>
    <scope>NUCLEOTIDE SEQUENCE [LARGE SCALE GENOMIC DNA]</scope>
    <source>
        <strain evidence="4 5">cv. Jamaican Lion 4</strain>
        <strain evidence="3">Father</strain>
        <strain evidence="2">Mother</strain>
        <tissue evidence="2">Leaf</tissue>
    </source>
</reference>
<evidence type="ECO:0000313" key="5">
    <source>
        <dbReference type="Proteomes" id="UP000583929"/>
    </source>
</evidence>
<dbReference type="EMBL" id="JAATIP010000041">
    <property type="protein sequence ID" value="KAF4386917.1"/>
    <property type="molecule type" value="Genomic_DNA"/>
</dbReference>
<keyword evidence="5" id="KW-1185">Reference proteome</keyword>
<evidence type="ECO:0000313" key="3">
    <source>
        <dbReference type="EMBL" id="KAF4397993.1"/>
    </source>
</evidence>
<dbReference type="EMBL" id="JAATIQ010000029">
    <property type="protein sequence ID" value="KAF4397993.1"/>
    <property type="molecule type" value="Genomic_DNA"/>
</dbReference>
<organism evidence="2 4">
    <name type="scientific">Cannabis sativa</name>
    <name type="common">Hemp</name>
    <name type="synonym">Marijuana</name>
    <dbReference type="NCBI Taxonomy" id="3483"/>
    <lineage>
        <taxon>Eukaryota</taxon>
        <taxon>Viridiplantae</taxon>
        <taxon>Streptophyta</taxon>
        <taxon>Embryophyta</taxon>
        <taxon>Tracheophyta</taxon>
        <taxon>Spermatophyta</taxon>
        <taxon>Magnoliopsida</taxon>
        <taxon>eudicotyledons</taxon>
        <taxon>Gunneridae</taxon>
        <taxon>Pentapetalae</taxon>
        <taxon>rosids</taxon>
        <taxon>fabids</taxon>
        <taxon>Rosales</taxon>
        <taxon>Cannabaceae</taxon>
        <taxon>Cannabis</taxon>
    </lineage>
</organism>
<dbReference type="Proteomes" id="UP000583929">
    <property type="component" value="Unassembled WGS sequence"/>
</dbReference>
<dbReference type="GO" id="GO:0003676">
    <property type="term" value="F:nucleic acid binding"/>
    <property type="evidence" value="ECO:0007669"/>
    <property type="project" value="InterPro"/>
</dbReference>
<sequence length="93" mass="10715">MSCKFSTSLLKQIRVGQNIYTQESISALEAEFKAIHLALTWAVELGWHEVHVFSDAKVAVQSLNARKGTLDWKFDELEGDFRLYFMNSSFDLR</sequence>
<evidence type="ECO:0000313" key="2">
    <source>
        <dbReference type="EMBL" id="KAF4386917.1"/>
    </source>
</evidence>
<dbReference type="GO" id="GO:0004523">
    <property type="term" value="F:RNA-DNA hybrid ribonuclease activity"/>
    <property type="evidence" value="ECO:0007669"/>
    <property type="project" value="InterPro"/>
</dbReference>
<name>A0A7J6GVG5_CANSA</name>
<feature type="domain" description="RNase H type-1" evidence="1">
    <location>
        <begin position="19"/>
        <end position="67"/>
    </location>
</feature>
<dbReference type="InterPro" id="IPR036397">
    <property type="entry name" value="RNaseH_sf"/>
</dbReference>
<dbReference type="Pfam" id="PF13456">
    <property type="entry name" value="RVT_3"/>
    <property type="match status" value="1"/>
</dbReference>
<dbReference type="SUPFAM" id="SSF53098">
    <property type="entry name" value="Ribonuclease H-like"/>
    <property type="match status" value="1"/>
</dbReference>
<proteinExistence type="predicted"/>
<evidence type="ECO:0000259" key="1">
    <source>
        <dbReference type="Pfam" id="PF13456"/>
    </source>
</evidence>
<gene>
    <name evidence="2" type="ORF">F8388_006872</name>
    <name evidence="3" type="ORF">G4B88_019714</name>
</gene>
<accession>A0A7J6GVG5</accession>
<dbReference type="AlphaFoldDB" id="A0A7J6GVG5"/>
<dbReference type="Gene3D" id="3.30.420.10">
    <property type="entry name" value="Ribonuclease H-like superfamily/Ribonuclease H"/>
    <property type="match status" value="1"/>
</dbReference>
<comment type="caution">
    <text evidence="2">The sequence shown here is derived from an EMBL/GenBank/DDBJ whole genome shotgun (WGS) entry which is preliminary data.</text>
</comment>
<dbReference type="InterPro" id="IPR002156">
    <property type="entry name" value="RNaseH_domain"/>
</dbReference>